<proteinExistence type="predicted"/>
<reference evidence="1" key="3">
    <citation type="submission" date="2010-09" db="EMBL/GenBank/DDBJ databases">
        <title>Annotation of Gaeumannomyces graminis var. tritici R3-111a-1.</title>
        <authorList>
            <consortium name="The Broad Institute Genome Sequencing Platform"/>
            <person name="Ma L.-J."/>
            <person name="Dead R."/>
            <person name="Young S.K."/>
            <person name="Zeng Q."/>
            <person name="Gargeya S."/>
            <person name="Fitzgerald M."/>
            <person name="Haas B."/>
            <person name="Abouelleil A."/>
            <person name="Alvarado L."/>
            <person name="Arachchi H.M."/>
            <person name="Berlin A."/>
            <person name="Brown A."/>
            <person name="Chapman S.B."/>
            <person name="Chen Z."/>
            <person name="Dunbar C."/>
            <person name="Freedman E."/>
            <person name="Gearin G."/>
            <person name="Gellesch M."/>
            <person name="Goldberg J."/>
            <person name="Griggs A."/>
            <person name="Gujja S."/>
            <person name="Heiman D."/>
            <person name="Howarth C."/>
            <person name="Larson L."/>
            <person name="Lui A."/>
            <person name="MacDonald P.J.P."/>
            <person name="Mehta T."/>
            <person name="Montmayeur A."/>
            <person name="Murphy C."/>
            <person name="Neiman D."/>
            <person name="Pearson M."/>
            <person name="Priest M."/>
            <person name="Roberts A."/>
            <person name="Saif S."/>
            <person name="Shea T."/>
            <person name="Shenoy N."/>
            <person name="Sisk P."/>
            <person name="Stolte C."/>
            <person name="Sykes S."/>
            <person name="Yandava C."/>
            <person name="Wortman J."/>
            <person name="Nusbaum C."/>
            <person name="Birren B."/>
        </authorList>
    </citation>
    <scope>NUCLEOTIDE SEQUENCE</scope>
    <source>
        <strain evidence="1">R3-111a-1</strain>
    </source>
</reference>
<accession>J3NYQ4</accession>
<dbReference type="EMBL" id="GL385397">
    <property type="protein sequence ID" value="EJT76487.1"/>
    <property type="molecule type" value="Genomic_DNA"/>
</dbReference>
<dbReference type="HOGENOM" id="CLU_2158562_0_0_1"/>
<dbReference type="VEuPathDB" id="FungiDB:GGTG_06406"/>
<reference evidence="2" key="4">
    <citation type="journal article" date="2015" name="G3 (Bethesda)">
        <title>Genome sequences of three phytopathogenic species of the Magnaporthaceae family of fungi.</title>
        <authorList>
            <person name="Okagaki L.H."/>
            <person name="Nunes C.C."/>
            <person name="Sailsbery J."/>
            <person name="Clay B."/>
            <person name="Brown D."/>
            <person name="John T."/>
            <person name="Oh Y."/>
            <person name="Young N."/>
            <person name="Fitzgerald M."/>
            <person name="Haas B.J."/>
            <person name="Zeng Q."/>
            <person name="Young S."/>
            <person name="Adiconis X."/>
            <person name="Fan L."/>
            <person name="Levin J.Z."/>
            <person name="Mitchell T.K."/>
            <person name="Okubara P.A."/>
            <person name="Farman M.L."/>
            <person name="Kohn L.M."/>
            <person name="Birren B."/>
            <person name="Ma L.-J."/>
            <person name="Dean R.A."/>
        </authorList>
    </citation>
    <scope>NUCLEOTIDE SEQUENCE</scope>
    <source>
        <strain evidence="2">R3-111a-1</strain>
    </source>
</reference>
<reference evidence="2" key="5">
    <citation type="submission" date="2018-04" db="UniProtKB">
        <authorList>
            <consortium name="EnsemblFungi"/>
        </authorList>
    </citation>
    <scope>IDENTIFICATION</scope>
    <source>
        <strain evidence="2">R3-111a-1</strain>
    </source>
</reference>
<keyword evidence="3" id="KW-1185">Reference proteome</keyword>
<name>J3NYQ4_GAET3</name>
<evidence type="ECO:0000313" key="2">
    <source>
        <dbReference type="EnsemblFungi" id="EJT76487"/>
    </source>
</evidence>
<reference evidence="1" key="2">
    <citation type="submission" date="2010-07" db="EMBL/GenBank/DDBJ databases">
        <authorList>
            <consortium name="The Broad Institute Genome Sequencing Platform"/>
            <consortium name="Broad Institute Genome Sequencing Center for Infectious Disease"/>
            <person name="Ma L.-J."/>
            <person name="Dead R."/>
            <person name="Young S."/>
            <person name="Zeng Q."/>
            <person name="Koehrsen M."/>
            <person name="Alvarado L."/>
            <person name="Berlin A."/>
            <person name="Chapman S.B."/>
            <person name="Chen Z."/>
            <person name="Freedman E."/>
            <person name="Gellesch M."/>
            <person name="Goldberg J."/>
            <person name="Griggs A."/>
            <person name="Gujja S."/>
            <person name="Heilman E.R."/>
            <person name="Heiman D."/>
            <person name="Hepburn T."/>
            <person name="Howarth C."/>
            <person name="Jen D."/>
            <person name="Larson L."/>
            <person name="Mehta T."/>
            <person name="Neiman D."/>
            <person name="Pearson M."/>
            <person name="Roberts A."/>
            <person name="Saif S."/>
            <person name="Shea T."/>
            <person name="Shenoy N."/>
            <person name="Sisk P."/>
            <person name="Stolte C."/>
            <person name="Sykes S."/>
            <person name="Walk T."/>
            <person name="White J."/>
            <person name="Yandava C."/>
            <person name="Haas B."/>
            <person name="Nusbaum C."/>
            <person name="Birren B."/>
        </authorList>
    </citation>
    <scope>NUCLEOTIDE SEQUENCE</scope>
    <source>
        <strain evidence="1">R3-111a-1</strain>
    </source>
</reference>
<evidence type="ECO:0000313" key="3">
    <source>
        <dbReference type="Proteomes" id="UP000006039"/>
    </source>
</evidence>
<dbReference type="RefSeq" id="XP_009222487.1">
    <property type="nucleotide sequence ID" value="XM_009224223.1"/>
</dbReference>
<organism evidence="1">
    <name type="scientific">Gaeumannomyces tritici (strain R3-111a-1)</name>
    <name type="common">Wheat and barley take-all root rot fungus</name>
    <name type="synonym">Gaeumannomyces graminis var. tritici</name>
    <dbReference type="NCBI Taxonomy" id="644352"/>
    <lineage>
        <taxon>Eukaryota</taxon>
        <taxon>Fungi</taxon>
        <taxon>Dikarya</taxon>
        <taxon>Ascomycota</taxon>
        <taxon>Pezizomycotina</taxon>
        <taxon>Sordariomycetes</taxon>
        <taxon>Sordariomycetidae</taxon>
        <taxon>Magnaporthales</taxon>
        <taxon>Magnaporthaceae</taxon>
        <taxon>Gaeumannomyces</taxon>
    </lineage>
</organism>
<gene>
    <name evidence="2" type="primary">20346864</name>
    <name evidence="1" type="ORF">GGTG_06406</name>
</gene>
<sequence>MGLADAPSTLDPTCAEVWNYADYDAQDRRNKACFEVRRLFLHAGISLHHRDCCRYILIHTYSDWVSTAGQAMTLWLRILDDQSSAEKGTRLMSEAPDIVFDAKIWGRMLKA</sequence>
<protein>
    <submittedName>
        <fullName evidence="1 2">Uncharacterized protein</fullName>
    </submittedName>
</protein>
<dbReference type="Proteomes" id="UP000006039">
    <property type="component" value="Unassembled WGS sequence"/>
</dbReference>
<reference evidence="3" key="1">
    <citation type="submission" date="2010-07" db="EMBL/GenBank/DDBJ databases">
        <title>The genome sequence of Gaeumannomyces graminis var. tritici strain R3-111a-1.</title>
        <authorList>
            <consortium name="The Broad Institute Genome Sequencing Platform"/>
            <person name="Ma L.-J."/>
            <person name="Dead R."/>
            <person name="Young S."/>
            <person name="Zeng Q."/>
            <person name="Koehrsen M."/>
            <person name="Alvarado L."/>
            <person name="Berlin A."/>
            <person name="Chapman S.B."/>
            <person name="Chen Z."/>
            <person name="Freedman E."/>
            <person name="Gellesch M."/>
            <person name="Goldberg J."/>
            <person name="Griggs A."/>
            <person name="Gujja S."/>
            <person name="Heilman E.R."/>
            <person name="Heiman D."/>
            <person name="Hepburn T."/>
            <person name="Howarth C."/>
            <person name="Jen D."/>
            <person name="Larson L."/>
            <person name="Mehta T."/>
            <person name="Neiman D."/>
            <person name="Pearson M."/>
            <person name="Roberts A."/>
            <person name="Saif S."/>
            <person name="Shea T."/>
            <person name="Shenoy N."/>
            <person name="Sisk P."/>
            <person name="Stolte C."/>
            <person name="Sykes S."/>
            <person name="Walk T."/>
            <person name="White J."/>
            <person name="Yandava C."/>
            <person name="Haas B."/>
            <person name="Nusbaum C."/>
            <person name="Birren B."/>
        </authorList>
    </citation>
    <scope>NUCLEOTIDE SEQUENCE [LARGE SCALE GENOMIC DNA]</scope>
    <source>
        <strain evidence="3">R3-111a-1</strain>
    </source>
</reference>
<evidence type="ECO:0000313" key="1">
    <source>
        <dbReference type="EMBL" id="EJT76487.1"/>
    </source>
</evidence>
<dbReference type="EnsemblFungi" id="EJT76487">
    <property type="protein sequence ID" value="EJT76487"/>
    <property type="gene ID" value="GGTG_06406"/>
</dbReference>
<dbReference type="AlphaFoldDB" id="J3NYQ4"/>
<dbReference type="GeneID" id="20346864"/>